<reference evidence="1" key="5">
    <citation type="journal article" date="2021" name="G3 (Bethesda)">
        <title>Aegilops tauschii genome assembly Aet v5.0 features greater sequence contiguity and improved annotation.</title>
        <authorList>
            <person name="Wang L."/>
            <person name="Zhu T."/>
            <person name="Rodriguez J.C."/>
            <person name="Deal K.R."/>
            <person name="Dubcovsky J."/>
            <person name="McGuire P.E."/>
            <person name="Lux T."/>
            <person name="Spannagl M."/>
            <person name="Mayer K.F.X."/>
            <person name="Baldrich P."/>
            <person name="Meyers B.C."/>
            <person name="Huo N."/>
            <person name="Gu Y.Q."/>
            <person name="Zhou H."/>
            <person name="Devos K.M."/>
            <person name="Bennetzen J.L."/>
            <person name="Unver T."/>
            <person name="Budak H."/>
            <person name="Gulick P.J."/>
            <person name="Galiba G."/>
            <person name="Kalapos B."/>
            <person name="Nelson D.R."/>
            <person name="Li P."/>
            <person name="You F.M."/>
            <person name="Luo M.C."/>
            <person name="Dvorak J."/>
        </authorList>
    </citation>
    <scope>NUCLEOTIDE SEQUENCE [LARGE SCALE GENOMIC DNA]</scope>
    <source>
        <strain evidence="1">cv. AL8/78</strain>
    </source>
</reference>
<reference evidence="1" key="4">
    <citation type="submission" date="2019-03" db="UniProtKB">
        <authorList>
            <consortium name="EnsemblPlants"/>
        </authorList>
    </citation>
    <scope>IDENTIFICATION</scope>
</reference>
<dbReference type="AlphaFoldDB" id="A0A453NF08"/>
<reference evidence="1" key="3">
    <citation type="journal article" date="2017" name="Nature">
        <title>Genome sequence of the progenitor of the wheat D genome Aegilops tauschii.</title>
        <authorList>
            <person name="Luo M.C."/>
            <person name="Gu Y.Q."/>
            <person name="Puiu D."/>
            <person name="Wang H."/>
            <person name="Twardziok S.O."/>
            <person name="Deal K.R."/>
            <person name="Huo N."/>
            <person name="Zhu T."/>
            <person name="Wang L."/>
            <person name="Wang Y."/>
            <person name="McGuire P.E."/>
            <person name="Liu S."/>
            <person name="Long H."/>
            <person name="Ramasamy R.K."/>
            <person name="Rodriguez J.C."/>
            <person name="Van S.L."/>
            <person name="Yuan L."/>
            <person name="Wang Z."/>
            <person name="Xia Z."/>
            <person name="Xiao L."/>
            <person name="Anderson O.D."/>
            <person name="Ouyang S."/>
            <person name="Liang Y."/>
            <person name="Zimin A.V."/>
            <person name="Pertea G."/>
            <person name="Qi P."/>
            <person name="Bennetzen J.L."/>
            <person name="Dai X."/>
            <person name="Dawson M.W."/>
            <person name="Muller H.G."/>
            <person name="Kugler K."/>
            <person name="Rivarola-Duarte L."/>
            <person name="Spannagl M."/>
            <person name="Mayer K.F.X."/>
            <person name="Lu F.H."/>
            <person name="Bevan M.W."/>
            <person name="Leroy P."/>
            <person name="Li P."/>
            <person name="You F.M."/>
            <person name="Sun Q."/>
            <person name="Liu Z."/>
            <person name="Lyons E."/>
            <person name="Wicker T."/>
            <person name="Salzberg S.L."/>
            <person name="Devos K.M."/>
            <person name="Dvorak J."/>
        </authorList>
    </citation>
    <scope>NUCLEOTIDE SEQUENCE [LARGE SCALE GENOMIC DNA]</scope>
    <source>
        <strain evidence="1">cv. AL8/78</strain>
    </source>
</reference>
<proteinExistence type="predicted"/>
<reference evidence="2" key="1">
    <citation type="journal article" date="2014" name="Science">
        <title>Ancient hybridizations among the ancestral genomes of bread wheat.</title>
        <authorList>
            <consortium name="International Wheat Genome Sequencing Consortium,"/>
            <person name="Marcussen T."/>
            <person name="Sandve S.R."/>
            <person name="Heier L."/>
            <person name="Spannagl M."/>
            <person name="Pfeifer M."/>
            <person name="Jakobsen K.S."/>
            <person name="Wulff B.B."/>
            <person name="Steuernagel B."/>
            <person name="Mayer K.F."/>
            <person name="Olsen O.A."/>
        </authorList>
    </citation>
    <scope>NUCLEOTIDE SEQUENCE [LARGE SCALE GENOMIC DNA]</scope>
    <source>
        <strain evidence="2">cv. AL8/78</strain>
    </source>
</reference>
<dbReference type="Proteomes" id="UP000015105">
    <property type="component" value="Chromosome 6D"/>
</dbReference>
<keyword evidence="2" id="KW-1185">Reference proteome</keyword>
<evidence type="ECO:0000313" key="1">
    <source>
        <dbReference type="EnsemblPlants" id="AET6Gv20352700.2"/>
    </source>
</evidence>
<accession>A0A453NF08</accession>
<dbReference type="Gramene" id="AET6Gv20352700.2">
    <property type="protein sequence ID" value="AET6Gv20352700.2"/>
    <property type="gene ID" value="AET6Gv20352700"/>
</dbReference>
<name>A0A453NF08_AEGTS</name>
<dbReference type="EnsemblPlants" id="AET6Gv20352700.2">
    <property type="protein sequence ID" value="AET6Gv20352700.2"/>
    <property type="gene ID" value="AET6Gv20352700"/>
</dbReference>
<evidence type="ECO:0000313" key="2">
    <source>
        <dbReference type="Proteomes" id="UP000015105"/>
    </source>
</evidence>
<protein>
    <submittedName>
        <fullName evidence="1">Uncharacterized protein</fullName>
    </submittedName>
</protein>
<sequence length="94" mass="10158">HQVKGGLFLDVVVGQGAAVLQLLASKDQALLVRGNALLVLDLSLNIVNGVRALNLQSDGLASEGLHEDLHLQRRIPNRLVSLKKQTDMINTTNK</sequence>
<organism evidence="1 2">
    <name type="scientific">Aegilops tauschii subsp. strangulata</name>
    <name type="common">Goatgrass</name>
    <dbReference type="NCBI Taxonomy" id="200361"/>
    <lineage>
        <taxon>Eukaryota</taxon>
        <taxon>Viridiplantae</taxon>
        <taxon>Streptophyta</taxon>
        <taxon>Embryophyta</taxon>
        <taxon>Tracheophyta</taxon>
        <taxon>Spermatophyta</taxon>
        <taxon>Magnoliopsida</taxon>
        <taxon>Liliopsida</taxon>
        <taxon>Poales</taxon>
        <taxon>Poaceae</taxon>
        <taxon>BOP clade</taxon>
        <taxon>Pooideae</taxon>
        <taxon>Triticodae</taxon>
        <taxon>Triticeae</taxon>
        <taxon>Triticinae</taxon>
        <taxon>Aegilops</taxon>
    </lineage>
</organism>
<reference evidence="2" key="2">
    <citation type="journal article" date="2017" name="Nat. Plants">
        <title>The Aegilops tauschii genome reveals multiple impacts of transposons.</title>
        <authorList>
            <person name="Zhao G."/>
            <person name="Zou C."/>
            <person name="Li K."/>
            <person name="Wang K."/>
            <person name="Li T."/>
            <person name="Gao L."/>
            <person name="Zhang X."/>
            <person name="Wang H."/>
            <person name="Yang Z."/>
            <person name="Liu X."/>
            <person name="Jiang W."/>
            <person name="Mao L."/>
            <person name="Kong X."/>
            <person name="Jiao Y."/>
            <person name="Jia J."/>
        </authorList>
    </citation>
    <scope>NUCLEOTIDE SEQUENCE [LARGE SCALE GENOMIC DNA]</scope>
    <source>
        <strain evidence="2">cv. AL8/78</strain>
    </source>
</reference>